<accession>A0ABW1QTN8</accession>
<comment type="caution">
    <text evidence="7">The sequence shown here is derived from an EMBL/GenBank/DDBJ whole genome shotgun (WGS) entry which is preliminary data.</text>
</comment>
<feature type="transmembrane region" description="Helical" evidence="5">
    <location>
        <begin position="113"/>
        <end position="137"/>
    </location>
</feature>
<dbReference type="InterPro" id="IPR022764">
    <property type="entry name" value="Peptidase_S54_rhomboid_dom"/>
</dbReference>
<evidence type="ECO:0000259" key="6">
    <source>
        <dbReference type="Pfam" id="PF01694"/>
    </source>
</evidence>
<sequence>MAQVTPFPSPRRQQRSRWITAAAWSGGFVALLWLVELLDVLSGNQLDDDGIRPLDPDGLVGVLLAPFLHGSWAHLLSNTGPLLVLGFLVLLSGVGRWLQVMITVMVVSGLGTWVVGGAGTVHIGASGVVFGLLAYLLVRGWFARDLKQIAVGVLVFLVYGSLLWGVLPTQVGVSWQAHLFGAVGGVVAAWMLDRREAPALRG</sequence>
<gene>
    <name evidence="7" type="ORF">ACFPWU_04125</name>
</gene>
<feature type="transmembrane region" description="Helical" evidence="5">
    <location>
        <begin position="82"/>
        <end position="107"/>
    </location>
</feature>
<dbReference type="GO" id="GO:0006508">
    <property type="term" value="P:proteolysis"/>
    <property type="evidence" value="ECO:0007669"/>
    <property type="project" value="UniProtKB-KW"/>
</dbReference>
<feature type="transmembrane region" description="Helical" evidence="5">
    <location>
        <begin position="18"/>
        <end position="38"/>
    </location>
</feature>
<keyword evidence="4 5" id="KW-0472">Membrane</keyword>
<reference evidence="8" key="1">
    <citation type="journal article" date="2019" name="Int. J. Syst. Evol. Microbiol.">
        <title>The Global Catalogue of Microorganisms (GCM) 10K type strain sequencing project: providing services to taxonomists for standard genome sequencing and annotation.</title>
        <authorList>
            <consortium name="The Broad Institute Genomics Platform"/>
            <consortium name="The Broad Institute Genome Sequencing Center for Infectious Disease"/>
            <person name="Wu L."/>
            <person name="Ma J."/>
        </authorList>
    </citation>
    <scope>NUCLEOTIDE SEQUENCE [LARGE SCALE GENOMIC DNA]</scope>
    <source>
        <strain evidence="8">DFY28</strain>
    </source>
</reference>
<dbReference type="Proteomes" id="UP001596098">
    <property type="component" value="Unassembled WGS sequence"/>
</dbReference>
<organism evidence="7 8">
    <name type="scientific">Nocardioides yefusunii</name>
    <dbReference type="NCBI Taxonomy" id="2500546"/>
    <lineage>
        <taxon>Bacteria</taxon>
        <taxon>Bacillati</taxon>
        <taxon>Actinomycetota</taxon>
        <taxon>Actinomycetes</taxon>
        <taxon>Propionibacteriales</taxon>
        <taxon>Nocardioidaceae</taxon>
        <taxon>Nocardioides</taxon>
    </lineage>
</organism>
<evidence type="ECO:0000256" key="1">
    <source>
        <dbReference type="ARBA" id="ARBA00004141"/>
    </source>
</evidence>
<keyword evidence="7" id="KW-0645">Protease</keyword>
<name>A0ABW1QTN8_9ACTN</name>
<dbReference type="PANTHER" id="PTHR43731">
    <property type="entry name" value="RHOMBOID PROTEASE"/>
    <property type="match status" value="1"/>
</dbReference>
<dbReference type="Gene3D" id="1.20.1540.10">
    <property type="entry name" value="Rhomboid-like"/>
    <property type="match status" value="1"/>
</dbReference>
<dbReference type="PANTHER" id="PTHR43731:SF9">
    <property type="entry name" value="SLR1461 PROTEIN"/>
    <property type="match status" value="1"/>
</dbReference>
<dbReference type="SUPFAM" id="SSF144091">
    <property type="entry name" value="Rhomboid-like"/>
    <property type="match status" value="1"/>
</dbReference>
<feature type="transmembrane region" description="Helical" evidence="5">
    <location>
        <begin position="58"/>
        <end position="75"/>
    </location>
</feature>
<feature type="transmembrane region" description="Helical" evidence="5">
    <location>
        <begin position="149"/>
        <end position="167"/>
    </location>
</feature>
<evidence type="ECO:0000313" key="7">
    <source>
        <dbReference type="EMBL" id="MFC6152854.1"/>
    </source>
</evidence>
<feature type="transmembrane region" description="Helical" evidence="5">
    <location>
        <begin position="173"/>
        <end position="192"/>
    </location>
</feature>
<evidence type="ECO:0000313" key="8">
    <source>
        <dbReference type="Proteomes" id="UP001596098"/>
    </source>
</evidence>
<evidence type="ECO:0000256" key="5">
    <source>
        <dbReference type="SAM" id="Phobius"/>
    </source>
</evidence>
<keyword evidence="7" id="KW-0378">Hydrolase</keyword>
<dbReference type="InterPro" id="IPR035952">
    <property type="entry name" value="Rhomboid-like_sf"/>
</dbReference>
<proteinExistence type="predicted"/>
<protein>
    <submittedName>
        <fullName evidence="7">Rhomboid family intramembrane serine protease</fullName>
        <ecNumber evidence="7">3.4.21.-</ecNumber>
    </submittedName>
</protein>
<dbReference type="GO" id="GO:0008233">
    <property type="term" value="F:peptidase activity"/>
    <property type="evidence" value="ECO:0007669"/>
    <property type="project" value="UniProtKB-KW"/>
</dbReference>
<dbReference type="EMBL" id="JBHSQI010000002">
    <property type="protein sequence ID" value="MFC6152854.1"/>
    <property type="molecule type" value="Genomic_DNA"/>
</dbReference>
<evidence type="ECO:0000256" key="4">
    <source>
        <dbReference type="ARBA" id="ARBA00023136"/>
    </source>
</evidence>
<keyword evidence="2 5" id="KW-0812">Transmembrane</keyword>
<comment type="subcellular location">
    <subcellularLocation>
        <location evidence="1">Membrane</location>
        <topology evidence="1">Multi-pass membrane protein</topology>
    </subcellularLocation>
</comment>
<feature type="domain" description="Peptidase S54 rhomboid" evidence="6">
    <location>
        <begin position="60"/>
        <end position="192"/>
    </location>
</feature>
<evidence type="ECO:0000256" key="3">
    <source>
        <dbReference type="ARBA" id="ARBA00022989"/>
    </source>
</evidence>
<dbReference type="EC" id="3.4.21.-" evidence="7"/>
<dbReference type="Pfam" id="PF01694">
    <property type="entry name" value="Rhomboid"/>
    <property type="match status" value="1"/>
</dbReference>
<keyword evidence="3 5" id="KW-1133">Transmembrane helix</keyword>
<dbReference type="RefSeq" id="WP_128219513.1">
    <property type="nucleotide sequence ID" value="NZ_CP034929.1"/>
</dbReference>
<dbReference type="InterPro" id="IPR050925">
    <property type="entry name" value="Rhomboid_protease_S54"/>
</dbReference>
<keyword evidence="8" id="KW-1185">Reference proteome</keyword>
<evidence type="ECO:0000256" key="2">
    <source>
        <dbReference type="ARBA" id="ARBA00022692"/>
    </source>
</evidence>